<dbReference type="InterPro" id="IPR026015">
    <property type="entry name" value="ATP_synth_OSCP/delta_N_sf"/>
</dbReference>
<dbReference type="Gene3D" id="1.10.520.20">
    <property type="entry name" value="N-terminal domain of the delta subunit of the F1F0-ATP synthase"/>
    <property type="match status" value="1"/>
</dbReference>
<dbReference type="GO" id="GO:0005886">
    <property type="term" value="C:plasma membrane"/>
    <property type="evidence" value="ECO:0007669"/>
    <property type="project" value="UniProtKB-SubCell"/>
</dbReference>
<evidence type="ECO:0000256" key="8">
    <source>
        <dbReference type="HAMAP-Rule" id="MF_01416"/>
    </source>
</evidence>
<dbReference type="AlphaFoldDB" id="A0A0K6IUC0"/>
<evidence type="ECO:0000256" key="4">
    <source>
        <dbReference type="ARBA" id="ARBA00023065"/>
    </source>
</evidence>
<keyword evidence="7 8" id="KW-0066">ATP synthesis</keyword>
<dbReference type="HAMAP" id="MF_01416">
    <property type="entry name" value="ATP_synth_delta_bact"/>
    <property type="match status" value="1"/>
</dbReference>
<dbReference type="InterPro" id="IPR000711">
    <property type="entry name" value="ATPase_OSCP/dsu"/>
</dbReference>
<name>A0A0K6IUC0_9PROT</name>
<dbReference type="InterPro" id="IPR020781">
    <property type="entry name" value="ATPase_OSCP/d_CS"/>
</dbReference>
<comment type="subcellular location">
    <subcellularLocation>
        <location evidence="8">Cell membrane</location>
        <topology evidence="8">Peripheral membrane protein</topology>
    </subcellularLocation>
    <subcellularLocation>
        <location evidence="1">Membrane</location>
    </subcellularLocation>
</comment>
<keyword evidence="5 8" id="KW-0472">Membrane</keyword>
<evidence type="ECO:0000256" key="7">
    <source>
        <dbReference type="ARBA" id="ARBA00023310"/>
    </source>
</evidence>
<reference evidence="10" key="1">
    <citation type="submission" date="2015-08" db="EMBL/GenBank/DDBJ databases">
        <authorList>
            <person name="Babu N.S."/>
            <person name="Beckwith C.J."/>
            <person name="Beseler K.G."/>
            <person name="Brison A."/>
            <person name="Carone J.V."/>
            <person name="Caskin T.P."/>
            <person name="Diamond M."/>
            <person name="Durham M.E."/>
            <person name="Foxe J.M."/>
            <person name="Go M."/>
            <person name="Henderson B.A."/>
            <person name="Jones I.B."/>
            <person name="McGettigan J.A."/>
            <person name="Micheletti S.J."/>
            <person name="Nasrallah M.E."/>
            <person name="Ortiz D."/>
            <person name="Piller C.R."/>
            <person name="Privatt S.R."/>
            <person name="Schneider S.L."/>
            <person name="Sharp S."/>
            <person name="Smith T.C."/>
            <person name="Stanton J.D."/>
            <person name="Ullery H.E."/>
            <person name="Wilson R.J."/>
            <person name="Serrano M.G."/>
            <person name="Buck G."/>
            <person name="Lee V."/>
            <person name="Wang Y."/>
            <person name="Carvalho R."/>
            <person name="Voegtly L."/>
            <person name="Shi R."/>
            <person name="Duckworth R."/>
            <person name="Johnson A."/>
            <person name="Loviza R."/>
            <person name="Walstead R."/>
            <person name="Shah Z."/>
            <person name="Kiflezghi M."/>
            <person name="Wade K."/>
            <person name="Ball S.L."/>
            <person name="Bradley K.W."/>
            <person name="Asai D.J."/>
            <person name="Bowman C.A."/>
            <person name="Russell D.A."/>
            <person name="Pope W.H."/>
            <person name="Jacobs-Sera D."/>
            <person name="Hendrix R.W."/>
            <person name="Hatfull G.F."/>
        </authorList>
    </citation>
    <scope>NUCLEOTIDE SEQUENCE [LARGE SCALE GENOMIC DNA]</scope>
    <source>
        <strain evidence="10">JCM 19170</strain>
    </source>
</reference>
<comment type="function">
    <text evidence="8">This protein is part of the stalk that links CF(0) to CF(1). It either transmits conformational changes from CF(0) to CF(1) or is implicated in proton conduction.</text>
</comment>
<dbReference type="RefSeq" id="WP_055423314.1">
    <property type="nucleotide sequence ID" value="NZ_CYHH01000004.1"/>
</dbReference>
<keyword evidence="10" id="KW-1185">Reference proteome</keyword>
<evidence type="ECO:0000256" key="2">
    <source>
        <dbReference type="ARBA" id="ARBA00022448"/>
    </source>
</evidence>
<sequence length="180" mass="19456">MAEKVTIARPYAEAAFSLALGAGALEAWSQALERLAALVTLDEVRTVLLDPKVDDDSKARVLLELAGADQPLPEAVQNFVRLLVQNDRVLLLPEIHALFVARKNDHEGVAVAKVTSAFPLDDAARERLKQDLEAHFKKKLQLEVAVDPDLIGGVRVQVGDEVIDASVRGKLANLAAALKI</sequence>
<evidence type="ECO:0000313" key="10">
    <source>
        <dbReference type="Proteomes" id="UP000182108"/>
    </source>
</evidence>
<keyword evidence="2 8" id="KW-0813">Transport</keyword>
<keyword evidence="4 8" id="KW-0406">Ion transport</keyword>
<keyword evidence="6 8" id="KW-0139">CF(1)</keyword>
<protein>
    <recommendedName>
        <fullName evidence="8">ATP synthase subunit delta</fullName>
    </recommendedName>
    <alternativeName>
        <fullName evidence="8">ATP synthase F(1) sector subunit delta</fullName>
    </alternativeName>
    <alternativeName>
        <fullName evidence="8">F-type ATPase subunit delta</fullName>
        <shortName evidence="8">F-ATPase subunit delta</shortName>
    </alternativeName>
</protein>
<comment type="function">
    <text evidence="8">F(1)F(0) ATP synthase produces ATP from ADP in the presence of a proton or sodium gradient. F-type ATPases consist of two structural domains, F(1) containing the extramembraneous catalytic core and F(0) containing the membrane proton channel, linked together by a central stalk and a peripheral stalk. During catalysis, ATP synthesis in the catalytic domain of F(1) is coupled via a rotary mechanism of the central stalk subunits to proton translocation.</text>
</comment>
<dbReference type="OrthoDB" id="9816221at2"/>
<keyword evidence="8" id="KW-1003">Cell membrane</keyword>
<dbReference type="Pfam" id="PF00213">
    <property type="entry name" value="OSCP"/>
    <property type="match status" value="1"/>
</dbReference>
<evidence type="ECO:0000256" key="3">
    <source>
        <dbReference type="ARBA" id="ARBA00022781"/>
    </source>
</evidence>
<dbReference type="GO" id="GO:0046933">
    <property type="term" value="F:proton-transporting ATP synthase activity, rotational mechanism"/>
    <property type="evidence" value="ECO:0007669"/>
    <property type="project" value="UniProtKB-UniRule"/>
</dbReference>
<dbReference type="GO" id="GO:0045259">
    <property type="term" value="C:proton-transporting ATP synthase complex"/>
    <property type="evidence" value="ECO:0007669"/>
    <property type="project" value="UniProtKB-KW"/>
</dbReference>
<dbReference type="NCBIfam" id="TIGR01145">
    <property type="entry name" value="ATP_synt_delta"/>
    <property type="match status" value="1"/>
</dbReference>
<dbReference type="SUPFAM" id="SSF47928">
    <property type="entry name" value="N-terminal domain of the delta subunit of the F1F0-ATP synthase"/>
    <property type="match status" value="1"/>
</dbReference>
<dbReference type="NCBIfam" id="NF004402">
    <property type="entry name" value="PRK05758.2-2"/>
    <property type="match status" value="1"/>
</dbReference>
<proteinExistence type="inferred from homology"/>
<gene>
    <name evidence="8" type="primary">atpH</name>
    <name evidence="9" type="ORF">Ga0061068_104119</name>
</gene>
<keyword evidence="3 8" id="KW-0375">Hydrogen ion transport</keyword>
<dbReference type="PROSITE" id="PS00389">
    <property type="entry name" value="ATPASE_DELTA"/>
    <property type="match status" value="1"/>
</dbReference>
<dbReference type="PANTHER" id="PTHR11910">
    <property type="entry name" value="ATP SYNTHASE DELTA CHAIN"/>
    <property type="match status" value="1"/>
</dbReference>
<dbReference type="EMBL" id="CYHH01000004">
    <property type="protein sequence ID" value="CUB06937.1"/>
    <property type="molecule type" value="Genomic_DNA"/>
</dbReference>
<comment type="similarity">
    <text evidence="8">Belongs to the ATPase delta chain family.</text>
</comment>
<evidence type="ECO:0000256" key="6">
    <source>
        <dbReference type="ARBA" id="ARBA00023196"/>
    </source>
</evidence>
<evidence type="ECO:0000256" key="1">
    <source>
        <dbReference type="ARBA" id="ARBA00004370"/>
    </source>
</evidence>
<dbReference type="Proteomes" id="UP000182108">
    <property type="component" value="Unassembled WGS sequence"/>
</dbReference>
<organism evidence="9 10">
    <name type="scientific">Tepidiphilus thermophilus</name>
    <dbReference type="NCBI Taxonomy" id="876478"/>
    <lineage>
        <taxon>Bacteria</taxon>
        <taxon>Pseudomonadati</taxon>
        <taxon>Pseudomonadota</taxon>
        <taxon>Hydrogenophilia</taxon>
        <taxon>Hydrogenophilales</taxon>
        <taxon>Hydrogenophilaceae</taxon>
        <taxon>Tepidiphilus</taxon>
    </lineage>
</organism>
<accession>A0A0K6IUC0</accession>
<evidence type="ECO:0000256" key="5">
    <source>
        <dbReference type="ARBA" id="ARBA00023136"/>
    </source>
</evidence>
<evidence type="ECO:0000313" key="9">
    <source>
        <dbReference type="EMBL" id="CUB06937.1"/>
    </source>
</evidence>
<dbReference type="PRINTS" id="PR00125">
    <property type="entry name" value="ATPASEDELTA"/>
</dbReference>